<dbReference type="InterPro" id="IPR029058">
    <property type="entry name" value="AB_hydrolase_fold"/>
</dbReference>
<evidence type="ECO:0000313" key="10">
    <source>
        <dbReference type="EMBL" id="MEI5688516.1"/>
    </source>
</evidence>
<evidence type="ECO:0000256" key="7">
    <source>
        <dbReference type="ARBA" id="ARBA00023157"/>
    </source>
</evidence>
<evidence type="ECO:0000256" key="9">
    <source>
        <dbReference type="SAM" id="SignalP"/>
    </source>
</evidence>
<evidence type="ECO:0000256" key="8">
    <source>
        <dbReference type="SAM" id="MobiDB-lite"/>
    </source>
</evidence>
<gene>
    <name evidence="10" type="ORF">V8201_15595</name>
</gene>
<evidence type="ECO:0000256" key="1">
    <source>
        <dbReference type="ARBA" id="ARBA00006249"/>
    </source>
</evidence>
<dbReference type="Pfam" id="PF07519">
    <property type="entry name" value="Tannase"/>
    <property type="match status" value="1"/>
</dbReference>
<dbReference type="PANTHER" id="PTHR33938:SF15">
    <property type="entry name" value="FERULOYL ESTERASE B-RELATED"/>
    <property type="match status" value="1"/>
</dbReference>
<reference evidence="10 11" key="1">
    <citation type="journal article" date="2013" name="Int. J. Syst. Evol. Microbiol.">
        <title>Sphingomonas kyungheensis sp. nov., a bacterium with ginsenoside-converting activity isolated from soil of a ginseng field.</title>
        <authorList>
            <person name="Son H.M."/>
            <person name="Yang J.E."/>
            <person name="Park Y."/>
            <person name="Han C.K."/>
            <person name="Kim S.G."/>
            <person name="Kook M."/>
            <person name="Yi T.H."/>
        </authorList>
    </citation>
    <scope>NUCLEOTIDE SEQUENCE [LARGE SCALE GENOMIC DNA]</scope>
    <source>
        <strain evidence="10 11">LMG 26582</strain>
    </source>
</reference>
<evidence type="ECO:0000256" key="4">
    <source>
        <dbReference type="ARBA" id="ARBA00022729"/>
    </source>
</evidence>
<sequence>MTHRLLLATTSALCLTVGAAVALHGAPAPAAAAQADAGRSGTRCAALASWSRGGIRITAATPHAAGLVVDIGRGAQSAPLPAHCEVSGMLAEHVGRDGQRYAIRFKMRLPDQWNRRFLFQGGGGTDGNVDEALGVIAEGQPLGISRGYAVITQDAGHSNTSNADPARGGMVAFGADPQARADYGHASLKASYDAARAIIAYVYGGDPVHSYFAGCSKGGQEGMAFAQRYPDAFDGILAAAPGFALPKAAIAEAWNTQQFAAIVRRAGEASVPIARLGESFSDADLRLARDAVLEACDARDGLRDGIVGAFAQCRTDAVLGRLRARVCHGDKAAGCLAPIQIDALAKAYAGPHDSWGRALYASFPWDAGLSDDGWRVWKIGLAAQGPRPMIPAINAAMGAPALATIFSTPPRLLAATPQAGMDYQLAYNVDRDAPAIFATAPGFARSAWSDIAARSEDLSAFRRHGAKMIVPHGGSDPVFSINDTIAWWSGVDRATGGKAASFVRVFPVPGMGHCSGGPATDRFDAFDALVAWVERGVAPDRIVARANPASPWPGRTRPLCPYPKIARPRQPGHASERADDFLCS</sequence>
<organism evidence="10 11">
    <name type="scientific">Sphingomonas kyungheensis</name>
    <dbReference type="NCBI Taxonomy" id="1069987"/>
    <lineage>
        <taxon>Bacteria</taxon>
        <taxon>Pseudomonadati</taxon>
        <taxon>Pseudomonadota</taxon>
        <taxon>Alphaproteobacteria</taxon>
        <taxon>Sphingomonadales</taxon>
        <taxon>Sphingomonadaceae</taxon>
        <taxon>Sphingomonas</taxon>
    </lineage>
</organism>
<evidence type="ECO:0000256" key="6">
    <source>
        <dbReference type="ARBA" id="ARBA00022837"/>
    </source>
</evidence>
<keyword evidence="7" id="KW-1015">Disulfide bond</keyword>
<keyword evidence="2" id="KW-0719">Serine esterase</keyword>
<evidence type="ECO:0000256" key="5">
    <source>
        <dbReference type="ARBA" id="ARBA00022801"/>
    </source>
</evidence>
<proteinExistence type="inferred from homology"/>
<keyword evidence="11" id="KW-1185">Reference proteome</keyword>
<feature type="chain" id="PRO_5047299598" evidence="9">
    <location>
        <begin position="23"/>
        <end position="584"/>
    </location>
</feature>
<protein>
    <submittedName>
        <fullName evidence="10">Tannase/feruloyl esterase family alpha/beta hydrolase</fullName>
    </submittedName>
</protein>
<keyword evidence="4 9" id="KW-0732">Signal</keyword>
<accession>A0ABU8H6C2</accession>
<keyword evidence="6" id="KW-0106">Calcium</keyword>
<dbReference type="GO" id="GO:0016787">
    <property type="term" value="F:hydrolase activity"/>
    <property type="evidence" value="ECO:0007669"/>
    <property type="project" value="UniProtKB-KW"/>
</dbReference>
<dbReference type="Gene3D" id="3.40.50.1820">
    <property type="entry name" value="alpha/beta hydrolase"/>
    <property type="match status" value="1"/>
</dbReference>
<dbReference type="PANTHER" id="PTHR33938">
    <property type="entry name" value="FERULOYL ESTERASE B-RELATED"/>
    <property type="match status" value="1"/>
</dbReference>
<evidence type="ECO:0000256" key="2">
    <source>
        <dbReference type="ARBA" id="ARBA00022487"/>
    </source>
</evidence>
<dbReference type="InterPro" id="IPR011118">
    <property type="entry name" value="Tannase/feruloyl_esterase"/>
</dbReference>
<dbReference type="Proteomes" id="UP001367771">
    <property type="component" value="Unassembled WGS sequence"/>
</dbReference>
<keyword evidence="3" id="KW-0479">Metal-binding</keyword>
<dbReference type="SUPFAM" id="SSF53474">
    <property type="entry name" value="alpha/beta-Hydrolases"/>
    <property type="match status" value="1"/>
</dbReference>
<comment type="similarity">
    <text evidence="1">Belongs to the tannase family.</text>
</comment>
<comment type="caution">
    <text evidence="10">The sequence shown here is derived from an EMBL/GenBank/DDBJ whole genome shotgun (WGS) entry which is preliminary data.</text>
</comment>
<evidence type="ECO:0000313" key="11">
    <source>
        <dbReference type="Proteomes" id="UP001367771"/>
    </source>
</evidence>
<evidence type="ECO:0000256" key="3">
    <source>
        <dbReference type="ARBA" id="ARBA00022723"/>
    </source>
</evidence>
<dbReference type="EMBL" id="JBBBDM010000010">
    <property type="protein sequence ID" value="MEI5688516.1"/>
    <property type="molecule type" value="Genomic_DNA"/>
</dbReference>
<feature type="compositionally biased region" description="Basic and acidic residues" evidence="8">
    <location>
        <begin position="574"/>
        <end position="584"/>
    </location>
</feature>
<dbReference type="RefSeq" id="WP_336545868.1">
    <property type="nucleotide sequence ID" value="NZ_JBBBDM010000010.1"/>
</dbReference>
<name>A0ABU8H6C2_9SPHN</name>
<feature type="region of interest" description="Disordered" evidence="8">
    <location>
        <begin position="557"/>
        <end position="584"/>
    </location>
</feature>
<feature type="signal peptide" evidence="9">
    <location>
        <begin position="1"/>
        <end position="22"/>
    </location>
</feature>
<keyword evidence="5 10" id="KW-0378">Hydrolase</keyword>